<proteinExistence type="inferred from homology"/>
<evidence type="ECO:0000256" key="3">
    <source>
        <dbReference type="ARBA" id="ARBA00022598"/>
    </source>
</evidence>
<keyword evidence="9" id="KW-0464">Manganese</keyword>
<dbReference type="InterPro" id="IPR013815">
    <property type="entry name" value="ATP_grasp_subdomain_1"/>
</dbReference>
<dbReference type="Proteomes" id="UP000188181">
    <property type="component" value="Chromosome"/>
</dbReference>
<dbReference type="GO" id="GO:0004363">
    <property type="term" value="F:glutathione synthase activity"/>
    <property type="evidence" value="ECO:0007669"/>
    <property type="project" value="UniProtKB-UniRule"/>
</dbReference>
<dbReference type="NCBIfam" id="NF009110">
    <property type="entry name" value="PRK12458.1"/>
    <property type="match status" value="1"/>
</dbReference>
<dbReference type="InterPro" id="IPR004215">
    <property type="entry name" value="GSHS_N"/>
</dbReference>
<dbReference type="EMBL" id="CP019646">
    <property type="protein sequence ID" value="AQQ69697.1"/>
    <property type="molecule type" value="Genomic_DNA"/>
</dbReference>
<dbReference type="EC" id="6.3.2.3" evidence="10"/>
<keyword evidence="8" id="KW-0460">Magnesium</keyword>
<keyword evidence="6 10" id="KW-0547">Nucleotide-binding</keyword>
<keyword evidence="13" id="KW-1185">Reference proteome</keyword>
<evidence type="ECO:0000256" key="8">
    <source>
        <dbReference type="ARBA" id="ARBA00022842"/>
    </source>
</evidence>
<comment type="cofactor">
    <cofactor evidence="1">
        <name>Mn(2+)</name>
        <dbReference type="ChEBI" id="CHEBI:29035"/>
    </cofactor>
</comment>
<feature type="domain" description="ATP-grasp" evidence="11">
    <location>
        <begin position="136"/>
        <end position="327"/>
    </location>
</feature>
<evidence type="ECO:0000256" key="6">
    <source>
        <dbReference type="ARBA" id="ARBA00022741"/>
    </source>
</evidence>
<dbReference type="Pfam" id="PF02955">
    <property type="entry name" value="GSH-S_ATP"/>
    <property type="match status" value="1"/>
</dbReference>
<accession>A0A1Q2MBP4</accession>
<evidence type="ECO:0000313" key="13">
    <source>
        <dbReference type="Proteomes" id="UP000188181"/>
    </source>
</evidence>
<evidence type="ECO:0000259" key="11">
    <source>
        <dbReference type="PROSITE" id="PS50975"/>
    </source>
</evidence>
<keyword evidence="5" id="KW-0479">Metal-binding</keyword>
<dbReference type="InterPro" id="IPR016185">
    <property type="entry name" value="PreATP-grasp_dom_sf"/>
</dbReference>
<dbReference type="GO" id="GO:0005524">
    <property type="term" value="F:ATP binding"/>
    <property type="evidence" value="ECO:0007669"/>
    <property type="project" value="UniProtKB-UniRule"/>
</dbReference>
<comment type="catalytic activity">
    <reaction evidence="10">
        <text>gamma-L-glutamyl-L-cysteine + glycine + ATP = glutathione + ADP + phosphate + H(+)</text>
        <dbReference type="Rhea" id="RHEA:13557"/>
        <dbReference type="ChEBI" id="CHEBI:15378"/>
        <dbReference type="ChEBI" id="CHEBI:30616"/>
        <dbReference type="ChEBI" id="CHEBI:43474"/>
        <dbReference type="ChEBI" id="CHEBI:57305"/>
        <dbReference type="ChEBI" id="CHEBI:57925"/>
        <dbReference type="ChEBI" id="CHEBI:58173"/>
        <dbReference type="ChEBI" id="CHEBI:456216"/>
        <dbReference type="EC" id="6.3.2.3"/>
    </reaction>
</comment>
<comment type="cofactor">
    <cofactor evidence="2">
        <name>Mg(2+)</name>
        <dbReference type="ChEBI" id="CHEBI:18420"/>
    </cofactor>
</comment>
<keyword evidence="3 10" id="KW-0436">Ligase</keyword>
<gene>
    <name evidence="10 12" type="primary">gshB</name>
    <name evidence="12" type="ORF">SMSP2_00027</name>
</gene>
<dbReference type="PROSITE" id="PS50975">
    <property type="entry name" value="ATP_GRASP"/>
    <property type="match status" value="1"/>
</dbReference>
<organism evidence="12 13">
    <name type="scientific">Limihaloglobus sulfuriphilus</name>
    <dbReference type="NCBI Taxonomy" id="1851148"/>
    <lineage>
        <taxon>Bacteria</taxon>
        <taxon>Pseudomonadati</taxon>
        <taxon>Planctomycetota</taxon>
        <taxon>Phycisphaerae</taxon>
        <taxon>Sedimentisphaerales</taxon>
        <taxon>Sedimentisphaeraceae</taxon>
        <taxon>Limihaloglobus</taxon>
    </lineage>
</organism>
<dbReference type="SUPFAM" id="SSF56059">
    <property type="entry name" value="Glutathione synthetase ATP-binding domain-like"/>
    <property type="match status" value="1"/>
</dbReference>
<dbReference type="InterPro" id="IPR011761">
    <property type="entry name" value="ATP-grasp"/>
</dbReference>
<reference evidence="13" key="1">
    <citation type="submission" date="2017-02" db="EMBL/GenBank/DDBJ databases">
        <title>Comparative genomics and description of representatives of a novel lineage of planctomycetes thriving in anoxic sediments.</title>
        <authorList>
            <person name="Spring S."/>
            <person name="Bunk B."/>
            <person name="Sproer C."/>
        </authorList>
    </citation>
    <scope>NUCLEOTIDE SEQUENCE [LARGE SCALE GENOMIC DNA]</scope>
    <source>
        <strain evidence="13">SM-Chi-D1</strain>
    </source>
</reference>
<dbReference type="STRING" id="1851148.SMSP2_00027"/>
<dbReference type="InterPro" id="IPR006284">
    <property type="entry name" value="Glut_synth_pro"/>
</dbReference>
<dbReference type="GO" id="GO:0046872">
    <property type="term" value="F:metal ion binding"/>
    <property type="evidence" value="ECO:0007669"/>
    <property type="project" value="UniProtKB-KW"/>
</dbReference>
<evidence type="ECO:0000256" key="4">
    <source>
        <dbReference type="ARBA" id="ARBA00022684"/>
    </source>
</evidence>
<dbReference type="Gene3D" id="3.40.50.20">
    <property type="match status" value="1"/>
</dbReference>
<dbReference type="HAMAP" id="MF_00162">
    <property type="entry name" value="GSH_S"/>
    <property type="match status" value="1"/>
</dbReference>
<keyword evidence="4 10" id="KW-0317">Glutathione biosynthesis</keyword>
<sequence length="348" mass="39377">MRIGFMVNDVSTEHAGYTTVRMAMTAHNRGHQIWFIGAGDFDYDIDDQVHARAWSVTKKKYSSTKNFLNEIQGTKAVKKRIVVDDLDVLMLRNDPSNDTGTRSWAQMAGIIFGRAAMRNGVIVLNDPNALSRAMNKMYFQMFPEEVRPRTIISRDRNEIRRFIRDEGGTAVLKPLQGSGGSGVFLISKDNFYNINQIVESVSRDGYVIAQEYLPKAAEGDTRMFLLNGMPLRHKGKYAAFCRVRAGDDIRSNIHAGGSLKRAEITEQHLRVAEIVRPKLVQDGMFLVGLDIVGDKLMEINVFSPGGLGSAQKFEKVNFNDAVIDSLERKVKYMEYYRRNFDNIEMSTL</sequence>
<dbReference type="AlphaFoldDB" id="A0A1Q2MBP4"/>
<dbReference type="KEGG" id="pbas:SMSP2_00027"/>
<name>A0A1Q2MBP4_9BACT</name>
<dbReference type="SUPFAM" id="SSF52440">
    <property type="entry name" value="PreATP-grasp domain"/>
    <property type="match status" value="1"/>
</dbReference>
<dbReference type="Gene3D" id="3.30.470.20">
    <property type="entry name" value="ATP-grasp fold, B domain"/>
    <property type="match status" value="1"/>
</dbReference>
<dbReference type="InterPro" id="IPR004218">
    <property type="entry name" value="GSHS_ATP-bd"/>
</dbReference>
<protein>
    <recommendedName>
        <fullName evidence="10">Glutathione synthetase</fullName>
        <ecNumber evidence="10">6.3.2.3</ecNumber>
    </recommendedName>
    <alternativeName>
        <fullName evidence="10">GSH synthetase</fullName>
        <shortName evidence="10">GSH-S</shortName>
        <shortName evidence="10">GSHase</shortName>
    </alternativeName>
    <alternativeName>
        <fullName evidence="10">Glutathione synthase</fullName>
    </alternativeName>
</protein>
<dbReference type="UniPathway" id="UPA00142">
    <property type="reaction ID" value="UER00210"/>
</dbReference>
<comment type="similarity">
    <text evidence="10">Belongs to the prokaryotic GSH synthase family.</text>
</comment>
<evidence type="ECO:0000256" key="7">
    <source>
        <dbReference type="ARBA" id="ARBA00022840"/>
    </source>
</evidence>
<dbReference type="Gene3D" id="3.30.1490.20">
    <property type="entry name" value="ATP-grasp fold, A domain"/>
    <property type="match status" value="1"/>
</dbReference>
<evidence type="ECO:0000313" key="12">
    <source>
        <dbReference type="EMBL" id="AQQ69697.1"/>
    </source>
</evidence>
<evidence type="ECO:0000256" key="5">
    <source>
        <dbReference type="ARBA" id="ARBA00022723"/>
    </source>
</evidence>
<dbReference type="GO" id="GO:0005737">
    <property type="term" value="C:cytoplasm"/>
    <property type="evidence" value="ECO:0007669"/>
    <property type="project" value="TreeGrafter"/>
</dbReference>
<keyword evidence="7 10" id="KW-0067">ATP-binding</keyword>
<evidence type="ECO:0000256" key="10">
    <source>
        <dbReference type="HAMAP-Rule" id="MF_00162"/>
    </source>
</evidence>
<evidence type="ECO:0000256" key="2">
    <source>
        <dbReference type="ARBA" id="ARBA00001946"/>
    </source>
</evidence>
<dbReference type="RefSeq" id="WP_146682011.1">
    <property type="nucleotide sequence ID" value="NZ_CP019646.1"/>
</dbReference>
<dbReference type="PANTHER" id="PTHR21621:SF4">
    <property type="entry name" value="GLUTATHIONE SYNTHETASE"/>
    <property type="match status" value="1"/>
</dbReference>
<dbReference type="Pfam" id="PF02951">
    <property type="entry name" value="GSH-S_N"/>
    <property type="match status" value="1"/>
</dbReference>
<dbReference type="OrthoDB" id="9785415at2"/>
<comment type="pathway">
    <text evidence="10">Sulfur metabolism; glutathione biosynthesis; glutathione from L-cysteine and L-glutamate: step 2/2.</text>
</comment>
<evidence type="ECO:0000256" key="1">
    <source>
        <dbReference type="ARBA" id="ARBA00001936"/>
    </source>
</evidence>
<evidence type="ECO:0000256" key="9">
    <source>
        <dbReference type="ARBA" id="ARBA00023211"/>
    </source>
</evidence>
<dbReference type="PANTHER" id="PTHR21621">
    <property type="entry name" value="RIBOSOMAL PROTEIN S6 MODIFICATION PROTEIN"/>
    <property type="match status" value="1"/>
</dbReference>